<feature type="domain" description="Rax2-like third" evidence="6">
    <location>
        <begin position="425"/>
        <end position="572"/>
    </location>
</feature>
<dbReference type="GO" id="GO:0005935">
    <property type="term" value="C:cellular bud neck"/>
    <property type="evidence" value="ECO:0007669"/>
    <property type="project" value="EnsemblFungi"/>
</dbReference>
<sequence>MRGLIAAFICSVILSSSKLCGAAQLEQIERALNIKVIEQPQLDFSESVNGQVQLLGNFQDLNFYTYSGQNNFTGELTNTTDQRLIYSSGDTLIELYAAQNNETFHIEHIVPLESDSFILSGTGSILGHQLDHQLVLNLSTIEYRQIFPQTLSKVNAITVVGGKAYFGGDFEYQSVNATVHSVVSWDYERNEVELLPFGGFGLGSIVNSILPWNDQTLFFAGNFSAVENSKALMNSSNSTNTNVTVPELSKPLSLKNAEWSSTGILQKEELICPSSSDSTGWVESNSAQGEFNVTLAARTRLSKLRLYNSPVDDEQVSLFRIITSPSNGIMNLTYLDPSSGHLSFCDAWCPLYPINNLSALSSGSSSADRTYFLGNQTTLEWSDSYQDFAFVDEVPITSLKFSSLDSYGSSAGLKSFELYEDQISVYANDTNNAPNCGGATTMFKSDLSSTSVWQSSSQGDNYVYTDFDSSEDLPWVTYLVDIAYPGEYTVNLLTPGCTADNSCESRGVVNATVRSQKNDTVLSTFDIYQTNAYEKYDTLYSGPLDDSLNITVVFKSAGSSDSSVMVAEKVEVISKAYDSSVFDIKDHNLLNGLMQYNVTQSEVISYSQGINSSANLMGLTTSSTLPKHANMFIDRLEDTAVLLTSTGDLITTHLDENLESSKIRSRSIGQKIDSVQAFSNGLAVIGEFDNSTTAIALNPDGTVFDFFGGNLKASRIANITLNGEEALIFNDNFVVDVTSKQLLRNTSKLALSALSAGSNSLNDTLMQGNIIKNQYTMLDGTFSFPLKSSPSTNSSNAFGGMFPYDAVFVDNSTAIYACYDPQNSSNTHTLIKLENSTKTQNLPYQWPNPVSALAYLKNESLLAIGLQNATTGPQFILRNLSVDSPLANYSWSNEASVNSFIFLEGNTSILVGGNFTDEKSACSGLCLFDYRENKWSSFLNNSVTGVIDKMTAFDDTLIVAGSVQIGNQSAAGLVTLSFTNGSSEVVKAGDEEVKDFAFLDESHSNLVAVSERNVYQLMNGSWTKVSSGFETSSVFEGAQAFPLHQNFSEYTTTNETNAIIITGDIRHESYGSLSAVIYHSQQWFPFLTTSSATTASNFEGPPVIFTNKDISSADSYQGFLQSPLQVNTTNSGGRPSEPTSSKSHHRNDEKRIDRGFVVLIGLALSMGTIAVLGTLAVALSYFFGDTGENSQFLKPRIDENEMIDTVPPEKLMKFI</sequence>
<keyword evidence="3" id="KW-0732">Signal</keyword>
<dbReference type="STRING" id="1245769.A0A0C7N9P5"/>
<evidence type="ECO:0000256" key="3">
    <source>
        <dbReference type="SAM" id="SignalP"/>
    </source>
</evidence>
<feature type="domain" description="Rax2-like second" evidence="5">
    <location>
        <begin position="253"/>
        <end position="413"/>
    </location>
</feature>
<dbReference type="Proteomes" id="UP000054304">
    <property type="component" value="Unassembled WGS sequence"/>
</dbReference>
<dbReference type="GO" id="GO:0007121">
    <property type="term" value="P:bipolar cellular bud site selection"/>
    <property type="evidence" value="ECO:0007669"/>
    <property type="project" value="EnsemblFungi"/>
</dbReference>
<dbReference type="GO" id="GO:0007120">
    <property type="term" value="P:axial cellular bud site selection"/>
    <property type="evidence" value="ECO:0007669"/>
    <property type="project" value="EnsemblFungi"/>
</dbReference>
<dbReference type="Pfam" id="PF20843">
    <property type="entry name" value="Rax2_3"/>
    <property type="match status" value="1"/>
</dbReference>
<dbReference type="GO" id="GO:1902929">
    <property type="term" value="C:plasma membrane of growing cell tip"/>
    <property type="evidence" value="ECO:0007669"/>
    <property type="project" value="TreeGrafter"/>
</dbReference>
<dbReference type="AlphaFoldDB" id="A0A0C7N9P5"/>
<dbReference type="InterPro" id="IPR048266">
    <property type="entry name" value="Rax2-like_second"/>
</dbReference>
<evidence type="ECO:0000313" key="7">
    <source>
        <dbReference type="EMBL" id="CEP63275.1"/>
    </source>
</evidence>
<evidence type="ECO:0000259" key="6">
    <source>
        <dbReference type="Pfam" id="PF20843"/>
    </source>
</evidence>
<keyword evidence="2" id="KW-1133">Transmembrane helix</keyword>
<accession>A0A0C7N9P5</accession>
<dbReference type="InterPro" id="IPR024982">
    <property type="entry name" value="Rax2-like_C"/>
</dbReference>
<name>A0A0C7N9P5_9SACH</name>
<gene>
    <name evidence="7" type="ORF">LALA0_S07e06414g</name>
</gene>
<feature type="transmembrane region" description="Helical" evidence="2">
    <location>
        <begin position="1156"/>
        <end position="1184"/>
    </location>
</feature>
<dbReference type="PANTHER" id="PTHR31778">
    <property type="entry name" value="BUD SITE SELECTION PROTEIN RAX2"/>
    <property type="match status" value="1"/>
</dbReference>
<feature type="compositionally biased region" description="Polar residues" evidence="1">
    <location>
        <begin position="1124"/>
        <end position="1141"/>
    </location>
</feature>
<dbReference type="SUPFAM" id="SSF50965">
    <property type="entry name" value="Galactose oxidase, central domain"/>
    <property type="match status" value="1"/>
</dbReference>
<feature type="signal peptide" evidence="3">
    <location>
        <begin position="1"/>
        <end position="22"/>
    </location>
</feature>
<dbReference type="HOGENOM" id="CLU_005863_0_0_1"/>
<dbReference type="PANTHER" id="PTHR31778:SF2">
    <property type="entry name" value="BUD SITE SELECTION PROTEIN RAX2"/>
    <property type="match status" value="1"/>
</dbReference>
<dbReference type="Pfam" id="PF12768">
    <property type="entry name" value="Rax2"/>
    <property type="match status" value="1"/>
</dbReference>
<evidence type="ECO:0000256" key="2">
    <source>
        <dbReference type="SAM" id="Phobius"/>
    </source>
</evidence>
<dbReference type="EMBL" id="LN736366">
    <property type="protein sequence ID" value="CEP63275.1"/>
    <property type="molecule type" value="Genomic_DNA"/>
</dbReference>
<evidence type="ECO:0000259" key="4">
    <source>
        <dbReference type="Pfam" id="PF12768"/>
    </source>
</evidence>
<dbReference type="GeneID" id="34686773"/>
<organism evidence="7 8">
    <name type="scientific">Lachancea lanzarotensis</name>
    <dbReference type="NCBI Taxonomy" id="1245769"/>
    <lineage>
        <taxon>Eukaryota</taxon>
        <taxon>Fungi</taxon>
        <taxon>Dikarya</taxon>
        <taxon>Ascomycota</taxon>
        <taxon>Saccharomycotina</taxon>
        <taxon>Saccharomycetes</taxon>
        <taxon>Saccharomycetales</taxon>
        <taxon>Saccharomycetaceae</taxon>
        <taxon>Lachancea</taxon>
    </lineage>
</organism>
<dbReference type="GO" id="GO:0005621">
    <property type="term" value="C:cellular bud scar"/>
    <property type="evidence" value="ECO:0007669"/>
    <property type="project" value="EnsemblFungi"/>
</dbReference>
<proteinExistence type="predicted"/>
<evidence type="ECO:0000259" key="5">
    <source>
        <dbReference type="Pfam" id="PF20842"/>
    </source>
</evidence>
<dbReference type="RefSeq" id="XP_022629496.1">
    <property type="nucleotide sequence ID" value="XM_022771605.1"/>
</dbReference>
<dbReference type="InterPro" id="IPR048265">
    <property type="entry name" value="Rax2-like_third"/>
</dbReference>
<dbReference type="InterPro" id="IPR011043">
    <property type="entry name" value="Gal_Oxase/kelch_b-propeller"/>
</dbReference>
<evidence type="ECO:0000313" key="8">
    <source>
        <dbReference type="Proteomes" id="UP000054304"/>
    </source>
</evidence>
<keyword evidence="8" id="KW-1185">Reference proteome</keyword>
<feature type="chain" id="PRO_5002195582" evidence="3">
    <location>
        <begin position="23"/>
        <end position="1215"/>
    </location>
</feature>
<keyword evidence="2" id="KW-0472">Membrane</keyword>
<reference evidence="7 8" key="1">
    <citation type="submission" date="2014-12" db="EMBL/GenBank/DDBJ databases">
        <authorList>
            <person name="Neuveglise Cecile"/>
        </authorList>
    </citation>
    <scope>NUCLEOTIDE SEQUENCE [LARGE SCALE GENOMIC DNA]</scope>
    <source>
        <strain evidence="7 8">CBS 12615</strain>
    </source>
</reference>
<dbReference type="Pfam" id="PF20842">
    <property type="entry name" value="Rax2_2"/>
    <property type="match status" value="1"/>
</dbReference>
<evidence type="ECO:0000256" key="1">
    <source>
        <dbReference type="SAM" id="MobiDB-lite"/>
    </source>
</evidence>
<keyword evidence="2" id="KW-0812">Transmembrane</keyword>
<dbReference type="OrthoDB" id="2503993at2759"/>
<feature type="region of interest" description="Disordered" evidence="1">
    <location>
        <begin position="1124"/>
        <end position="1147"/>
    </location>
</feature>
<protein>
    <submittedName>
        <fullName evidence="7">LALA0S07e06414g1_1</fullName>
    </submittedName>
</protein>
<feature type="domain" description="Rax2-like C-terminal" evidence="4">
    <location>
        <begin position="887"/>
        <end position="1112"/>
    </location>
</feature>
<dbReference type="GO" id="GO:0008104">
    <property type="term" value="P:intracellular protein localization"/>
    <property type="evidence" value="ECO:0007669"/>
    <property type="project" value="EnsemblFungi"/>
</dbReference>